<name>A0A2T0U2V1_9SPHI</name>
<dbReference type="EMBL" id="PVTH01000006">
    <property type="protein sequence ID" value="PRY52244.1"/>
    <property type="molecule type" value="Genomic_DNA"/>
</dbReference>
<comment type="caution">
    <text evidence="1">The sequence shown here is derived from an EMBL/GenBank/DDBJ whole genome shotgun (WGS) entry which is preliminary data.</text>
</comment>
<proteinExistence type="predicted"/>
<dbReference type="AlphaFoldDB" id="A0A2T0U2V1"/>
<dbReference type="OrthoDB" id="1442094at2"/>
<dbReference type="Proteomes" id="UP000238034">
    <property type="component" value="Unassembled WGS sequence"/>
</dbReference>
<evidence type="ECO:0000313" key="1">
    <source>
        <dbReference type="EMBL" id="PRY52244.1"/>
    </source>
</evidence>
<gene>
    <name evidence="1" type="ORF">B0I27_1062</name>
</gene>
<reference evidence="1 2" key="1">
    <citation type="submission" date="2018-03" db="EMBL/GenBank/DDBJ databases">
        <title>Genomic Encyclopedia of Type Strains, Phase III (KMG-III): the genomes of soil and plant-associated and newly described type strains.</title>
        <authorList>
            <person name="Whitman W."/>
        </authorList>
    </citation>
    <scope>NUCLEOTIDE SEQUENCE [LARGE SCALE GENOMIC DNA]</scope>
    <source>
        <strain evidence="1 2">CGMCC 1.9313</strain>
    </source>
</reference>
<protein>
    <submittedName>
        <fullName evidence="1">Uncharacterized protein</fullName>
    </submittedName>
</protein>
<keyword evidence="2" id="KW-1185">Reference proteome</keyword>
<organism evidence="1 2">
    <name type="scientific">Arcticibacter pallidicorallinus</name>
    <dbReference type="NCBI Taxonomy" id="1259464"/>
    <lineage>
        <taxon>Bacteria</taxon>
        <taxon>Pseudomonadati</taxon>
        <taxon>Bacteroidota</taxon>
        <taxon>Sphingobacteriia</taxon>
        <taxon>Sphingobacteriales</taxon>
        <taxon>Sphingobacteriaceae</taxon>
        <taxon>Arcticibacter</taxon>
    </lineage>
</organism>
<dbReference type="RefSeq" id="WP_106293289.1">
    <property type="nucleotide sequence ID" value="NZ_PVTH01000006.1"/>
</dbReference>
<evidence type="ECO:0000313" key="2">
    <source>
        <dbReference type="Proteomes" id="UP000238034"/>
    </source>
</evidence>
<accession>A0A2T0U2V1</accession>
<sequence>MQIKANTHLIEVFRTEAGAVYQCEASNNFILEFADRSTAFKPGNFIDFSKRLFAINLAEMLCSPAKHADLAIIMPPYCETCFLLTITEVISLQRILGGAKTILHLNSILRTSQLQFA</sequence>